<evidence type="ECO:0000313" key="14">
    <source>
        <dbReference type="EMBL" id="GGZ57425.1"/>
    </source>
</evidence>
<sequence length="445" mass="47290">MSLRLRLVLVIGVSVAVLWAGAALWMLRDLDRGLQRTLDERLAMSARMVAGLLAQSASRGGSAIAAQGALTVPGSQGMACQVRTLRGEIVATTRGSGRAPITAALPGYRTAVIDGHAWRTYTLRTDAFDITTADRLDERALLRRRVALAAGVPVLIAALGGLAALWFGTGRALAPLAGLRRTLASRPVDATEPVDGSHLPAELRPLIQALNELLERSSGALQRERSFTNDAAHELRTPLTIIDTHLQLARLAADDVAQEPLTDAATGVARMRATLEQLLMLARVEGEISFEDGTRITASEALDQAIAVAGSARDRVIVKPGATSPVLAVPPQLAVAALRNLVDNALRYSPACDPVEVDAEHRPGLVRFRVRDHGPGMTPVELQFATRRFWRGRTVPGGSGLGLALVAAIAKRFGGHLDLTSHDPRGFCTTLTLPTIGDEEGVRPA</sequence>
<evidence type="ECO:0000256" key="6">
    <source>
        <dbReference type="ARBA" id="ARBA00022692"/>
    </source>
</evidence>
<dbReference type="InterPro" id="IPR005467">
    <property type="entry name" value="His_kinase_dom"/>
</dbReference>
<evidence type="ECO:0000256" key="11">
    <source>
        <dbReference type="ARBA" id="ARBA00023012"/>
    </source>
</evidence>
<dbReference type="Pfam" id="PF00512">
    <property type="entry name" value="HisKA"/>
    <property type="match status" value="1"/>
</dbReference>
<dbReference type="Gene3D" id="3.30.565.10">
    <property type="entry name" value="Histidine kinase-like ATPase, C-terminal domain"/>
    <property type="match status" value="1"/>
</dbReference>
<comment type="caution">
    <text evidence="14">The sequence shown here is derived from an EMBL/GenBank/DDBJ whole genome shotgun (WGS) entry which is preliminary data.</text>
</comment>
<accession>A0ABQ3BTQ8</accession>
<keyword evidence="7" id="KW-0547">Nucleotide-binding</keyword>
<evidence type="ECO:0000313" key="15">
    <source>
        <dbReference type="Proteomes" id="UP000643403"/>
    </source>
</evidence>
<dbReference type="InterPro" id="IPR050428">
    <property type="entry name" value="TCS_sensor_his_kinase"/>
</dbReference>
<dbReference type="InterPro" id="IPR003661">
    <property type="entry name" value="HisK_dim/P_dom"/>
</dbReference>
<evidence type="ECO:0000256" key="8">
    <source>
        <dbReference type="ARBA" id="ARBA00022777"/>
    </source>
</evidence>
<dbReference type="RefSeq" id="WP_189447166.1">
    <property type="nucleotide sequence ID" value="NZ_BMXY01000001.1"/>
</dbReference>
<dbReference type="CDD" id="cd00082">
    <property type="entry name" value="HisKA"/>
    <property type="match status" value="1"/>
</dbReference>
<dbReference type="PANTHER" id="PTHR45436:SF14">
    <property type="entry name" value="SENSOR PROTEIN QSEC"/>
    <property type="match status" value="1"/>
</dbReference>
<evidence type="ECO:0000256" key="2">
    <source>
        <dbReference type="ARBA" id="ARBA00004141"/>
    </source>
</evidence>
<dbReference type="InterPro" id="IPR003594">
    <property type="entry name" value="HATPase_dom"/>
</dbReference>
<keyword evidence="11" id="KW-0902">Two-component regulatory system</keyword>
<dbReference type="Pfam" id="PF08521">
    <property type="entry name" value="2CSK_N"/>
    <property type="match status" value="1"/>
</dbReference>
<dbReference type="GO" id="GO:0016301">
    <property type="term" value="F:kinase activity"/>
    <property type="evidence" value="ECO:0007669"/>
    <property type="project" value="UniProtKB-KW"/>
</dbReference>
<feature type="transmembrane region" description="Helical" evidence="12">
    <location>
        <begin position="6"/>
        <end position="27"/>
    </location>
</feature>
<evidence type="ECO:0000256" key="7">
    <source>
        <dbReference type="ARBA" id="ARBA00022741"/>
    </source>
</evidence>
<dbReference type="SMART" id="SM00388">
    <property type="entry name" value="HisKA"/>
    <property type="match status" value="1"/>
</dbReference>
<comment type="catalytic activity">
    <reaction evidence="1">
        <text>ATP + protein L-histidine = ADP + protein N-phospho-L-histidine.</text>
        <dbReference type="EC" id="2.7.13.3"/>
    </reaction>
</comment>
<evidence type="ECO:0000256" key="9">
    <source>
        <dbReference type="ARBA" id="ARBA00022840"/>
    </source>
</evidence>
<keyword evidence="10 12" id="KW-1133">Transmembrane helix</keyword>
<keyword evidence="8 14" id="KW-0418">Kinase</keyword>
<comment type="subcellular location">
    <subcellularLocation>
        <location evidence="2">Membrane</location>
        <topology evidence="2">Multi-pass membrane protein</topology>
    </subcellularLocation>
</comment>
<keyword evidence="4" id="KW-0597">Phosphoprotein</keyword>
<feature type="transmembrane region" description="Helical" evidence="12">
    <location>
        <begin position="146"/>
        <end position="167"/>
    </location>
</feature>
<dbReference type="EC" id="2.7.13.3" evidence="3"/>
<protein>
    <recommendedName>
        <fullName evidence="3">histidine kinase</fullName>
        <ecNumber evidence="3">2.7.13.3</ecNumber>
    </recommendedName>
</protein>
<dbReference type="PROSITE" id="PS50109">
    <property type="entry name" value="HIS_KIN"/>
    <property type="match status" value="1"/>
</dbReference>
<gene>
    <name evidence="14" type="ORF">GCM10008101_08760</name>
</gene>
<keyword evidence="6 12" id="KW-0812">Transmembrane</keyword>
<name>A0ABQ3BTQ8_9GAMM</name>
<dbReference type="PANTHER" id="PTHR45436">
    <property type="entry name" value="SENSOR HISTIDINE KINASE YKOH"/>
    <property type="match status" value="1"/>
</dbReference>
<dbReference type="Proteomes" id="UP000643403">
    <property type="component" value="Unassembled WGS sequence"/>
</dbReference>
<dbReference type="InterPro" id="IPR013727">
    <property type="entry name" value="2CSK_N"/>
</dbReference>
<dbReference type="SMART" id="SM00387">
    <property type="entry name" value="HATPase_c"/>
    <property type="match status" value="1"/>
</dbReference>
<organism evidence="14 15">
    <name type="scientific">Cognatilysobacter xinjiangensis</name>
    <dbReference type="NCBI Taxonomy" id="546892"/>
    <lineage>
        <taxon>Bacteria</taxon>
        <taxon>Pseudomonadati</taxon>
        <taxon>Pseudomonadota</taxon>
        <taxon>Gammaproteobacteria</taxon>
        <taxon>Lysobacterales</taxon>
        <taxon>Lysobacteraceae</taxon>
        <taxon>Cognatilysobacter</taxon>
    </lineage>
</organism>
<keyword evidence="15" id="KW-1185">Reference proteome</keyword>
<evidence type="ECO:0000259" key="13">
    <source>
        <dbReference type="PROSITE" id="PS50109"/>
    </source>
</evidence>
<dbReference type="Gene3D" id="1.10.287.130">
    <property type="match status" value="1"/>
</dbReference>
<dbReference type="InterPro" id="IPR036097">
    <property type="entry name" value="HisK_dim/P_sf"/>
</dbReference>
<keyword evidence="5" id="KW-0808">Transferase</keyword>
<keyword evidence="12" id="KW-0472">Membrane</keyword>
<feature type="domain" description="Histidine kinase" evidence="13">
    <location>
        <begin position="230"/>
        <end position="437"/>
    </location>
</feature>
<evidence type="ECO:0000256" key="12">
    <source>
        <dbReference type="SAM" id="Phobius"/>
    </source>
</evidence>
<dbReference type="SUPFAM" id="SSF47384">
    <property type="entry name" value="Homodimeric domain of signal transducing histidine kinase"/>
    <property type="match status" value="1"/>
</dbReference>
<evidence type="ECO:0000256" key="4">
    <source>
        <dbReference type="ARBA" id="ARBA00022553"/>
    </source>
</evidence>
<proteinExistence type="predicted"/>
<evidence type="ECO:0000256" key="5">
    <source>
        <dbReference type="ARBA" id="ARBA00022679"/>
    </source>
</evidence>
<keyword evidence="9" id="KW-0067">ATP-binding</keyword>
<evidence type="ECO:0000256" key="3">
    <source>
        <dbReference type="ARBA" id="ARBA00012438"/>
    </source>
</evidence>
<dbReference type="SUPFAM" id="SSF55874">
    <property type="entry name" value="ATPase domain of HSP90 chaperone/DNA topoisomerase II/histidine kinase"/>
    <property type="match status" value="1"/>
</dbReference>
<dbReference type="InterPro" id="IPR036890">
    <property type="entry name" value="HATPase_C_sf"/>
</dbReference>
<evidence type="ECO:0000256" key="1">
    <source>
        <dbReference type="ARBA" id="ARBA00000085"/>
    </source>
</evidence>
<dbReference type="Pfam" id="PF02518">
    <property type="entry name" value="HATPase_c"/>
    <property type="match status" value="1"/>
</dbReference>
<evidence type="ECO:0000256" key="10">
    <source>
        <dbReference type="ARBA" id="ARBA00022989"/>
    </source>
</evidence>
<dbReference type="EMBL" id="BMXY01000001">
    <property type="protein sequence ID" value="GGZ57425.1"/>
    <property type="molecule type" value="Genomic_DNA"/>
</dbReference>
<dbReference type="CDD" id="cd00075">
    <property type="entry name" value="HATPase"/>
    <property type="match status" value="1"/>
</dbReference>
<reference evidence="15" key="1">
    <citation type="journal article" date="2019" name="Int. J. Syst. Evol. Microbiol.">
        <title>The Global Catalogue of Microorganisms (GCM) 10K type strain sequencing project: providing services to taxonomists for standard genome sequencing and annotation.</title>
        <authorList>
            <consortium name="The Broad Institute Genomics Platform"/>
            <consortium name="The Broad Institute Genome Sequencing Center for Infectious Disease"/>
            <person name="Wu L."/>
            <person name="Ma J."/>
        </authorList>
    </citation>
    <scope>NUCLEOTIDE SEQUENCE [LARGE SCALE GENOMIC DNA]</scope>
    <source>
        <strain evidence="15">KCTC 22558</strain>
    </source>
</reference>